<evidence type="ECO:0000313" key="4">
    <source>
        <dbReference type="Proteomes" id="UP000017559"/>
    </source>
</evidence>
<evidence type="ECO:0000256" key="1">
    <source>
        <dbReference type="SAM" id="MobiDB-lite"/>
    </source>
</evidence>
<keyword evidence="2" id="KW-0472">Membrane</keyword>
<reference evidence="3 4" key="1">
    <citation type="journal article" date="2014" name="BMC Genomics">
        <title>Genome and secretome analysis of the hemibiotrophic fungal pathogen, Moniliophthora roreri, which causes frosty pod rot disease of cacao: mechanisms of the biotrophic and necrotrophic phases.</title>
        <authorList>
            <person name="Meinhardt L.W."/>
            <person name="Costa G.G.L."/>
            <person name="Thomazella D.P.T."/>
            <person name="Teixeira P.J.P.L."/>
            <person name="Carazzolle M.F."/>
            <person name="Schuster S.C."/>
            <person name="Carlson J.E."/>
            <person name="Guiltinan M.J."/>
            <person name="Mieczkowski P."/>
            <person name="Farmer A."/>
            <person name="Ramaraj T."/>
            <person name="Crozier J."/>
            <person name="Davis R.E."/>
            <person name="Shao J."/>
            <person name="Melnick R.L."/>
            <person name="Pereira G.A.G."/>
            <person name="Bailey B.A."/>
        </authorList>
    </citation>
    <scope>NUCLEOTIDE SEQUENCE [LARGE SCALE GENOMIC DNA]</scope>
    <source>
        <strain evidence="3 4">MCA 2997</strain>
    </source>
</reference>
<dbReference type="STRING" id="1381753.V2W7W3"/>
<keyword evidence="2" id="KW-0812">Transmembrane</keyword>
<gene>
    <name evidence="3" type="ORF">Moror_1350</name>
</gene>
<sequence>MSSSDLEETVAPFLDRQFVVTLPLNTILVTFLAYGIYVVIFSICVSIFRHSKKDPDNDRRNKIYVWSTLLLFGFATILTAMSTWHYYDQALFFYDMARSRNYEPFLEHLAHDGANVAQRGILSALRGLIILISDLTVIHRCYTIWDKRKIVALPLVFAALCRTCVGVTGSIYMASNKWNWSLYLRGNRMALSVHIINATLSFLIALLTAGRIWYISRQVRRLLGRRTPLMYRTVIAIILESGVLSPIAITINLIIVYASNPSTPIDFSPVVFQVAGIAPTLVIARARAGKSFESIDHTITTLQFTMHQHVEDPRESTSRQLQRVSVSIGGLHRVQDEAGSNTSENWSGNPSKDE</sequence>
<dbReference type="KEGG" id="mrr:Moror_1350"/>
<name>V2W7W3_MONRO</name>
<proteinExistence type="predicted"/>
<evidence type="ECO:0000313" key="3">
    <source>
        <dbReference type="EMBL" id="ESK82918.1"/>
    </source>
</evidence>
<keyword evidence="2" id="KW-1133">Transmembrane helix</keyword>
<feature type="transmembrane region" description="Helical" evidence="2">
    <location>
        <begin position="120"/>
        <end position="138"/>
    </location>
</feature>
<feature type="transmembrane region" description="Helical" evidence="2">
    <location>
        <begin position="194"/>
        <end position="214"/>
    </location>
</feature>
<feature type="compositionally biased region" description="Polar residues" evidence="1">
    <location>
        <begin position="338"/>
        <end position="354"/>
    </location>
</feature>
<feature type="transmembrane region" description="Helical" evidence="2">
    <location>
        <begin position="63"/>
        <end position="87"/>
    </location>
</feature>
<dbReference type="Proteomes" id="UP000017559">
    <property type="component" value="Unassembled WGS sequence"/>
</dbReference>
<dbReference type="EMBL" id="AWSO01001742">
    <property type="protein sequence ID" value="ESK82918.1"/>
    <property type="molecule type" value="Genomic_DNA"/>
</dbReference>
<feature type="transmembrane region" description="Helical" evidence="2">
    <location>
        <begin position="270"/>
        <end position="288"/>
    </location>
</feature>
<evidence type="ECO:0000256" key="2">
    <source>
        <dbReference type="SAM" id="Phobius"/>
    </source>
</evidence>
<dbReference type="OrthoDB" id="3265563at2759"/>
<dbReference type="HOGENOM" id="CLU_044614_2_0_1"/>
<comment type="caution">
    <text evidence="3">The sequence shown here is derived from an EMBL/GenBank/DDBJ whole genome shotgun (WGS) entry which is preliminary data.</text>
</comment>
<accession>V2W7W3</accession>
<feature type="transmembrane region" description="Helical" evidence="2">
    <location>
        <begin position="234"/>
        <end position="258"/>
    </location>
</feature>
<feature type="transmembrane region" description="Helical" evidence="2">
    <location>
        <begin position="150"/>
        <end position="174"/>
    </location>
</feature>
<feature type="transmembrane region" description="Helical" evidence="2">
    <location>
        <begin position="27"/>
        <end position="51"/>
    </location>
</feature>
<keyword evidence="4" id="KW-1185">Reference proteome</keyword>
<organism evidence="3 4">
    <name type="scientific">Moniliophthora roreri (strain MCA 2997)</name>
    <name type="common">Cocoa frosty pod rot fungus</name>
    <name type="synonym">Crinipellis roreri</name>
    <dbReference type="NCBI Taxonomy" id="1381753"/>
    <lineage>
        <taxon>Eukaryota</taxon>
        <taxon>Fungi</taxon>
        <taxon>Dikarya</taxon>
        <taxon>Basidiomycota</taxon>
        <taxon>Agaricomycotina</taxon>
        <taxon>Agaricomycetes</taxon>
        <taxon>Agaricomycetidae</taxon>
        <taxon>Agaricales</taxon>
        <taxon>Marasmiineae</taxon>
        <taxon>Marasmiaceae</taxon>
        <taxon>Moniliophthora</taxon>
    </lineage>
</organism>
<feature type="region of interest" description="Disordered" evidence="1">
    <location>
        <begin position="330"/>
        <end position="354"/>
    </location>
</feature>
<protein>
    <submittedName>
        <fullName evidence="3">Uncharacterized protein</fullName>
    </submittedName>
</protein>
<dbReference type="AlphaFoldDB" id="V2W7W3"/>